<dbReference type="GeneID" id="19161864"/>
<dbReference type="HOGENOM" id="CLU_949960_0_0_1"/>
<gene>
    <name evidence="2" type="ORF">A1O1_07001</name>
</gene>
<dbReference type="InterPro" id="IPR000182">
    <property type="entry name" value="GNAT_dom"/>
</dbReference>
<reference evidence="2 3" key="1">
    <citation type="submission" date="2013-03" db="EMBL/GenBank/DDBJ databases">
        <title>The Genome Sequence of Capronia coronata CBS 617.96.</title>
        <authorList>
            <consortium name="The Broad Institute Genomics Platform"/>
            <person name="Cuomo C."/>
            <person name="de Hoog S."/>
            <person name="Gorbushina A."/>
            <person name="Walker B."/>
            <person name="Young S.K."/>
            <person name="Zeng Q."/>
            <person name="Gargeya S."/>
            <person name="Fitzgerald M."/>
            <person name="Haas B."/>
            <person name="Abouelleil A."/>
            <person name="Allen A.W."/>
            <person name="Alvarado L."/>
            <person name="Arachchi H.M."/>
            <person name="Berlin A.M."/>
            <person name="Chapman S.B."/>
            <person name="Gainer-Dewar J."/>
            <person name="Goldberg J."/>
            <person name="Griggs A."/>
            <person name="Gujja S."/>
            <person name="Hansen M."/>
            <person name="Howarth C."/>
            <person name="Imamovic A."/>
            <person name="Ireland A."/>
            <person name="Larimer J."/>
            <person name="McCowan C."/>
            <person name="Murphy C."/>
            <person name="Pearson M."/>
            <person name="Poon T.W."/>
            <person name="Priest M."/>
            <person name="Roberts A."/>
            <person name="Saif S."/>
            <person name="Shea T."/>
            <person name="Sisk P."/>
            <person name="Sykes S."/>
            <person name="Wortman J."/>
            <person name="Nusbaum C."/>
            <person name="Birren B."/>
        </authorList>
    </citation>
    <scope>NUCLEOTIDE SEQUENCE [LARGE SCALE GENOMIC DNA]</scope>
    <source>
        <strain evidence="2 3">CBS 617.96</strain>
    </source>
</reference>
<evidence type="ECO:0000313" key="2">
    <source>
        <dbReference type="EMBL" id="EXJ83379.1"/>
    </source>
</evidence>
<dbReference type="PANTHER" id="PTHR42791:SF14">
    <property type="entry name" value="N-ACETYLTRANSFERASE DOMAIN-CONTAINING PROTEIN"/>
    <property type="match status" value="1"/>
</dbReference>
<protein>
    <recommendedName>
        <fullName evidence="1">N-acetyltransferase domain-containing protein</fullName>
    </recommendedName>
</protein>
<dbReference type="EMBL" id="AMWN01000006">
    <property type="protein sequence ID" value="EXJ83379.1"/>
    <property type="molecule type" value="Genomic_DNA"/>
</dbReference>
<dbReference type="eggNOG" id="ENOG502R2K4">
    <property type="taxonomic scope" value="Eukaryota"/>
</dbReference>
<dbReference type="Proteomes" id="UP000019484">
    <property type="component" value="Unassembled WGS sequence"/>
</dbReference>
<dbReference type="STRING" id="1182541.W9YMA1"/>
<proteinExistence type="predicted"/>
<comment type="caution">
    <text evidence="2">The sequence shown here is derived from an EMBL/GenBank/DDBJ whole genome shotgun (WGS) entry which is preliminary data.</text>
</comment>
<dbReference type="InterPro" id="IPR052523">
    <property type="entry name" value="Trichothecene_AcTrans"/>
</dbReference>
<dbReference type="Gene3D" id="3.40.630.30">
    <property type="match status" value="1"/>
</dbReference>
<name>W9YMA1_9EURO</name>
<dbReference type="InterPro" id="IPR016181">
    <property type="entry name" value="Acyl_CoA_acyltransferase"/>
</dbReference>
<dbReference type="AlphaFoldDB" id="W9YMA1"/>
<sequence>MPLKLHVLSTNDPDDLALIPTMAQIHAAAWLTNDLYKAIYHGPPSSHAGIVEANRQRHLKSITSNPSAHFAVVLDDAIAGSTSDQVIAWIKYDIFESAQAEKERKDTSERKWPPYTNMTLVDHFWTMITASRKRLGAALGPHLNVDLVATSPDHHRRGAGRMLMDHVTREADRLGLPATLEGSPDGFKLYSAVGFEAIDEVWVDLLRFENGVDKGEDWSSRRDRTAPGWYKQVVMVRQARKPDSK</sequence>
<evidence type="ECO:0000313" key="3">
    <source>
        <dbReference type="Proteomes" id="UP000019484"/>
    </source>
</evidence>
<dbReference type="RefSeq" id="XP_007726065.1">
    <property type="nucleotide sequence ID" value="XM_007727875.1"/>
</dbReference>
<dbReference type="OrthoDB" id="2115692at2759"/>
<dbReference type="CDD" id="cd04301">
    <property type="entry name" value="NAT_SF"/>
    <property type="match status" value="1"/>
</dbReference>
<keyword evidence="3" id="KW-1185">Reference proteome</keyword>
<accession>W9YMA1</accession>
<dbReference type="SUPFAM" id="SSF55729">
    <property type="entry name" value="Acyl-CoA N-acyltransferases (Nat)"/>
    <property type="match status" value="1"/>
</dbReference>
<organism evidence="2 3">
    <name type="scientific">Capronia coronata CBS 617.96</name>
    <dbReference type="NCBI Taxonomy" id="1182541"/>
    <lineage>
        <taxon>Eukaryota</taxon>
        <taxon>Fungi</taxon>
        <taxon>Dikarya</taxon>
        <taxon>Ascomycota</taxon>
        <taxon>Pezizomycotina</taxon>
        <taxon>Eurotiomycetes</taxon>
        <taxon>Chaetothyriomycetidae</taxon>
        <taxon>Chaetothyriales</taxon>
        <taxon>Herpotrichiellaceae</taxon>
        <taxon>Capronia</taxon>
    </lineage>
</organism>
<dbReference type="Pfam" id="PF00583">
    <property type="entry name" value="Acetyltransf_1"/>
    <property type="match status" value="1"/>
</dbReference>
<dbReference type="PANTHER" id="PTHR42791">
    <property type="entry name" value="GNAT FAMILY ACETYLTRANSFERASE"/>
    <property type="match status" value="1"/>
</dbReference>
<dbReference type="GO" id="GO:0016747">
    <property type="term" value="F:acyltransferase activity, transferring groups other than amino-acyl groups"/>
    <property type="evidence" value="ECO:0007669"/>
    <property type="project" value="InterPro"/>
</dbReference>
<feature type="domain" description="N-acetyltransferase" evidence="1">
    <location>
        <begin position="140"/>
        <end position="182"/>
    </location>
</feature>
<evidence type="ECO:0000259" key="1">
    <source>
        <dbReference type="Pfam" id="PF00583"/>
    </source>
</evidence>